<dbReference type="Ensembl" id="ENSCLAT00000012116.1">
    <property type="protein sequence ID" value="ENSCLAP00000011975.1"/>
    <property type="gene ID" value="ENSCLAG00000008264.1"/>
</dbReference>
<proteinExistence type="inferred from homology"/>
<keyword evidence="5" id="KW-0488">Methylation</keyword>
<keyword evidence="14 33" id="KW-0560">Oxidoreductase</keyword>
<name>A0A8C2V904_CHILA</name>
<evidence type="ECO:0000256" key="24">
    <source>
        <dbReference type="ARBA" id="ARBA00047864"/>
    </source>
</evidence>
<comment type="similarity">
    <text evidence="4 33 34">Belongs to the FMO family.</text>
</comment>
<dbReference type="GO" id="GO:0005789">
    <property type="term" value="C:endoplasmic reticulum membrane"/>
    <property type="evidence" value="ECO:0007669"/>
    <property type="project" value="UniProtKB-SubCell"/>
</dbReference>
<evidence type="ECO:0000256" key="33">
    <source>
        <dbReference type="PIRNR" id="PIRNR000332"/>
    </source>
</evidence>
<comment type="catalytic activity">
    <reaction evidence="28">
        <text>octan-3-one + NADPH + O2 + H(+) = ethyl hexanoate + NADP(+) + H2O</text>
        <dbReference type="Rhea" id="RHEA:54856"/>
        <dbReference type="ChEBI" id="CHEBI:15377"/>
        <dbReference type="ChEBI" id="CHEBI:15378"/>
        <dbReference type="ChEBI" id="CHEBI:15379"/>
        <dbReference type="ChEBI" id="CHEBI:57783"/>
        <dbReference type="ChEBI" id="CHEBI:58349"/>
        <dbReference type="ChEBI" id="CHEBI:80946"/>
        <dbReference type="ChEBI" id="CHEBI:86055"/>
    </reaction>
    <physiologicalReaction direction="left-to-right" evidence="28">
        <dbReference type="Rhea" id="RHEA:54857"/>
    </physiologicalReaction>
</comment>
<evidence type="ECO:0000256" key="5">
    <source>
        <dbReference type="ARBA" id="ARBA00022481"/>
    </source>
</evidence>
<dbReference type="GeneID" id="102003218"/>
<keyword evidence="9 33" id="KW-0256">Endoplasmic reticulum</keyword>
<evidence type="ECO:0000256" key="3">
    <source>
        <dbReference type="ARBA" id="ARBA00004524"/>
    </source>
</evidence>
<dbReference type="PIRSF" id="PIRSF000332">
    <property type="entry name" value="FMO"/>
    <property type="match status" value="1"/>
</dbReference>
<dbReference type="GeneTree" id="ENSGT00940000162904"/>
<dbReference type="InterPro" id="IPR036188">
    <property type="entry name" value="FAD/NAD-bd_sf"/>
</dbReference>
<feature type="transmembrane region" description="Helical" evidence="35">
    <location>
        <begin position="513"/>
        <end position="533"/>
    </location>
</feature>
<keyword evidence="6" id="KW-0597">Phosphoprotein</keyword>
<accession>A0A8C2V904</accession>
<dbReference type="PRINTS" id="PR00370">
    <property type="entry name" value="FMOXYGENASE"/>
</dbReference>
<dbReference type="GO" id="GO:0034899">
    <property type="term" value="F:trimethylamine monooxygenase activity"/>
    <property type="evidence" value="ECO:0007669"/>
    <property type="project" value="UniProtKB-EC"/>
</dbReference>
<comment type="catalytic activity">
    <reaction evidence="25">
        <text>hexan-3-one + NADPH + O2 + H(+) = ethyl butanoate + NADP(+) + H2O</text>
        <dbReference type="Rhea" id="RHEA:54844"/>
        <dbReference type="ChEBI" id="CHEBI:15377"/>
        <dbReference type="ChEBI" id="CHEBI:15378"/>
        <dbReference type="ChEBI" id="CHEBI:15379"/>
        <dbReference type="ChEBI" id="CHEBI:57783"/>
        <dbReference type="ChEBI" id="CHEBI:58349"/>
        <dbReference type="ChEBI" id="CHEBI:88764"/>
        <dbReference type="ChEBI" id="CHEBI:89891"/>
    </reaction>
    <physiologicalReaction direction="left-to-right" evidence="25">
        <dbReference type="Rhea" id="RHEA:54845"/>
    </physiologicalReaction>
</comment>
<dbReference type="SUPFAM" id="SSF51905">
    <property type="entry name" value="FAD/NAD(P)-binding domain"/>
    <property type="match status" value="2"/>
</dbReference>
<protein>
    <recommendedName>
        <fullName evidence="34">Flavin-containing monooxygenase</fullName>
        <ecNumber evidence="34">1.-.-.-</ecNumber>
    </recommendedName>
</protein>
<comment type="catalytic activity">
    <reaction evidence="27">
        <text>trimethylamine + NADPH + O2 = trimethylamine N-oxide + NADP(+) + H2O</text>
        <dbReference type="Rhea" id="RHEA:31979"/>
        <dbReference type="ChEBI" id="CHEBI:15377"/>
        <dbReference type="ChEBI" id="CHEBI:15379"/>
        <dbReference type="ChEBI" id="CHEBI:15724"/>
        <dbReference type="ChEBI" id="CHEBI:57783"/>
        <dbReference type="ChEBI" id="CHEBI:58349"/>
        <dbReference type="ChEBI" id="CHEBI:58389"/>
        <dbReference type="EC" id="1.14.13.148"/>
    </reaction>
    <physiologicalReaction direction="left-to-right" evidence="27">
        <dbReference type="Rhea" id="RHEA:31980"/>
    </physiologicalReaction>
</comment>
<comment type="cofactor">
    <cofactor evidence="1 33 34">
        <name>FAD</name>
        <dbReference type="ChEBI" id="CHEBI:57692"/>
    </cofactor>
</comment>
<evidence type="ECO:0000256" key="1">
    <source>
        <dbReference type="ARBA" id="ARBA00001974"/>
    </source>
</evidence>
<evidence type="ECO:0000256" key="13">
    <source>
        <dbReference type="ARBA" id="ARBA00022989"/>
    </source>
</evidence>
<evidence type="ECO:0000256" key="32">
    <source>
        <dbReference type="ARBA" id="ARBA00049475"/>
    </source>
</evidence>
<dbReference type="EC" id="1.-.-.-" evidence="34"/>
<dbReference type="GO" id="GO:0004499">
    <property type="term" value="F:N,N-dimethylaniline monooxygenase activity"/>
    <property type="evidence" value="ECO:0007669"/>
    <property type="project" value="UniProtKB-UniRule"/>
</dbReference>
<evidence type="ECO:0000256" key="9">
    <source>
        <dbReference type="ARBA" id="ARBA00022824"/>
    </source>
</evidence>
<comment type="subcellular location">
    <subcellularLocation>
        <location evidence="2">Endoplasmic reticulum membrane</location>
        <topology evidence="2">Single-pass membrane protein</topology>
    </subcellularLocation>
    <subcellularLocation>
        <location evidence="3">Microsome membrane</location>
    </subcellularLocation>
</comment>
<comment type="function">
    <text evidence="19">Broad spectrum monooxygenase that catalyzes the oxygenation of a wide variety of nitrogen- and sulfur-containing compounds including xenobiotics. Catalyzes the S-oxygenation of hypotaurine to produce taurine, an organic osmolyte involved in cell volume regulation as well as a variety of cytoprotective and developmental processes. In vitro, catalyzes the N-oxygenation of trimethylamine (TMA) to produce trimethylamine N-oxide (TMAO) and could therefore participate to the detoxification of this compound that is generated by the action of gut microbiota from dietary precursors such as choline, choline containing compounds, betaine or L-carnitine.</text>
</comment>
<keyword evidence="15 33" id="KW-0503">Monooxygenase</keyword>
<dbReference type="InterPro" id="IPR050346">
    <property type="entry name" value="FMO-like"/>
</dbReference>
<dbReference type="PANTHER" id="PTHR23023">
    <property type="entry name" value="DIMETHYLANILINE MONOOXYGENASE"/>
    <property type="match status" value="1"/>
</dbReference>
<keyword evidence="16" id="KW-0443">Lipid metabolism</keyword>
<comment type="catalytic activity">
    <reaction evidence="30">
        <text>heptan-4-one + NADPH + O2 + H(+) = propyl butanoate + NADP(+) + H2O</text>
        <dbReference type="Rhea" id="RHEA:54852"/>
        <dbReference type="ChEBI" id="CHEBI:15377"/>
        <dbReference type="ChEBI" id="CHEBI:15378"/>
        <dbReference type="ChEBI" id="CHEBI:15379"/>
        <dbReference type="ChEBI" id="CHEBI:57783"/>
        <dbReference type="ChEBI" id="CHEBI:58349"/>
        <dbReference type="ChEBI" id="CHEBI:89484"/>
        <dbReference type="ChEBI" id="CHEBI:89719"/>
    </reaction>
    <physiologicalReaction direction="left-to-right" evidence="30">
        <dbReference type="Rhea" id="RHEA:54853"/>
    </physiologicalReaction>
</comment>
<comment type="catalytic activity">
    <reaction evidence="31">
        <text>N,N-dimethylaniline + NADPH + O2 + H(+) = N,N-dimethylaniline N-oxide + NADP(+) + H2O</text>
        <dbReference type="Rhea" id="RHEA:24468"/>
        <dbReference type="ChEBI" id="CHEBI:15377"/>
        <dbReference type="ChEBI" id="CHEBI:15378"/>
        <dbReference type="ChEBI" id="CHEBI:15379"/>
        <dbReference type="ChEBI" id="CHEBI:16269"/>
        <dbReference type="ChEBI" id="CHEBI:17735"/>
        <dbReference type="ChEBI" id="CHEBI:57783"/>
        <dbReference type="ChEBI" id="CHEBI:58349"/>
        <dbReference type="EC" id="1.14.13.8"/>
    </reaction>
    <physiologicalReaction direction="left-to-right" evidence="31">
        <dbReference type="Rhea" id="RHEA:24469"/>
    </physiologicalReaction>
</comment>
<evidence type="ECO:0000256" key="19">
    <source>
        <dbReference type="ARBA" id="ARBA00045957"/>
    </source>
</evidence>
<comment type="catalytic activity">
    <reaction evidence="22">
        <text>heptan-2-one + NADPH + O2 + H(+) = pentyl acetate + NADP(+) + H2O</text>
        <dbReference type="Rhea" id="RHEA:54836"/>
        <dbReference type="ChEBI" id="CHEBI:5672"/>
        <dbReference type="ChEBI" id="CHEBI:15377"/>
        <dbReference type="ChEBI" id="CHEBI:15378"/>
        <dbReference type="ChEBI" id="CHEBI:15379"/>
        <dbReference type="ChEBI" id="CHEBI:57783"/>
        <dbReference type="ChEBI" id="CHEBI:58349"/>
        <dbReference type="ChEBI" id="CHEBI:87362"/>
    </reaction>
    <physiologicalReaction direction="left-to-right" evidence="22">
        <dbReference type="Rhea" id="RHEA:54837"/>
    </physiologicalReaction>
</comment>
<dbReference type="PRINTS" id="PR01125">
    <property type="entry name" value="FMOXYGENASE5"/>
</dbReference>
<evidence type="ECO:0000256" key="8">
    <source>
        <dbReference type="ARBA" id="ARBA00022692"/>
    </source>
</evidence>
<evidence type="ECO:0000256" key="15">
    <source>
        <dbReference type="ARBA" id="ARBA00023033"/>
    </source>
</evidence>
<comment type="catalytic activity">
    <reaction evidence="32">
        <text>octan-3-one + NADPH + O2 + H(+) = pentyl propanoate + NADP(+) + H2O</text>
        <dbReference type="Rhea" id="RHEA:54840"/>
        <dbReference type="ChEBI" id="CHEBI:15377"/>
        <dbReference type="ChEBI" id="CHEBI:15378"/>
        <dbReference type="ChEBI" id="CHEBI:15379"/>
        <dbReference type="ChEBI" id="CHEBI:57783"/>
        <dbReference type="ChEBI" id="CHEBI:58349"/>
        <dbReference type="ChEBI" id="CHEBI:80946"/>
        <dbReference type="ChEBI" id="CHEBI:87373"/>
    </reaction>
    <physiologicalReaction direction="left-to-right" evidence="32">
        <dbReference type="Rhea" id="RHEA:54841"/>
    </physiologicalReaction>
</comment>
<comment type="catalytic activity">
    <reaction evidence="24">
        <text>NADPH + O2 + H(+) = H2O2 + NADP(+)</text>
        <dbReference type="Rhea" id="RHEA:11260"/>
        <dbReference type="ChEBI" id="CHEBI:15378"/>
        <dbReference type="ChEBI" id="CHEBI:15379"/>
        <dbReference type="ChEBI" id="CHEBI:16240"/>
        <dbReference type="ChEBI" id="CHEBI:57783"/>
        <dbReference type="ChEBI" id="CHEBI:58349"/>
        <dbReference type="EC" id="1.6.3.1"/>
    </reaction>
    <physiologicalReaction direction="left-to-right" evidence="24">
        <dbReference type="Rhea" id="RHEA:11261"/>
    </physiologicalReaction>
</comment>
<dbReference type="OrthoDB" id="66881at2759"/>
<evidence type="ECO:0000256" key="31">
    <source>
        <dbReference type="ARBA" id="ARBA00049443"/>
    </source>
</evidence>
<dbReference type="GO" id="GO:0006629">
    <property type="term" value="P:lipid metabolic process"/>
    <property type="evidence" value="ECO:0007669"/>
    <property type="project" value="UniProtKB-KW"/>
</dbReference>
<organism evidence="36 37">
    <name type="scientific">Chinchilla lanigera</name>
    <name type="common">Long-tailed chinchilla</name>
    <name type="synonym">Chinchilla villidera</name>
    <dbReference type="NCBI Taxonomy" id="34839"/>
    <lineage>
        <taxon>Eukaryota</taxon>
        <taxon>Metazoa</taxon>
        <taxon>Chordata</taxon>
        <taxon>Craniata</taxon>
        <taxon>Vertebrata</taxon>
        <taxon>Euteleostomi</taxon>
        <taxon>Mammalia</taxon>
        <taxon>Eutheria</taxon>
        <taxon>Euarchontoglires</taxon>
        <taxon>Glires</taxon>
        <taxon>Rodentia</taxon>
        <taxon>Hystricomorpha</taxon>
        <taxon>Chinchillidae</taxon>
        <taxon>Chinchilla</taxon>
    </lineage>
</organism>
<dbReference type="Gene3D" id="3.50.50.60">
    <property type="entry name" value="FAD/NAD(P)-binding domain"/>
    <property type="match status" value="1"/>
</dbReference>
<gene>
    <name evidence="36" type="primary">LOC102003218</name>
</gene>
<dbReference type="GO" id="GO:0050660">
    <property type="term" value="F:flavin adenine dinucleotide binding"/>
    <property type="evidence" value="ECO:0007669"/>
    <property type="project" value="InterPro"/>
</dbReference>
<dbReference type="GO" id="GO:0016174">
    <property type="term" value="F:NAD(P)H oxidase H2O2-forming activity"/>
    <property type="evidence" value="ECO:0007669"/>
    <property type="project" value="UniProtKB-EC"/>
</dbReference>
<keyword evidence="10 33" id="KW-0274">FAD</keyword>
<dbReference type="RefSeq" id="XP_005398381.1">
    <property type="nucleotide sequence ID" value="XM_005398324.1"/>
</dbReference>
<keyword evidence="37" id="KW-1185">Reference proteome</keyword>
<evidence type="ECO:0000256" key="17">
    <source>
        <dbReference type="ARBA" id="ARBA00023136"/>
    </source>
</evidence>
<keyword evidence="7 33" id="KW-0285">Flavoprotein</keyword>
<evidence type="ECO:0000256" key="27">
    <source>
        <dbReference type="ARBA" id="ARBA00048088"/>
    </source>
</evidence>
<evidence type="ECO:0000256" key="11">
    <source>
        <dbReference type="ARBA" id="ARBA00022848"/>
    </source>
</evidence>
<evidence type="ECO:0000256" key="30">
    <source>
        <dbReference type="ARBA" id="ARBA00048990"/>
    </source>
</evidence>
<evidence type="ECO:0000256" key="2">
    <source>
        <dbReference type="ARBA" id="ARBA00004389"/>
    </source>
</evidence>
<dbReference type="FunFam" id="3.50.50.60:FF:000159">
    <property type="entry name" value="Dimethylaniline monooxygenase [N-oxide-forming]"/>
    <property type="match status" value="1"/>
</dbReference>
<evidence type="ECO:0000256" key="23">
    <source>
        <dbReference type="ARBA" id="ARBA00047855"/>
    </source>
</evidence>
<evidence type="ECO:0000256" key="6">
    <source>
        <dbReference type="ARBA" id="ARBA00022553"/>
    </source>
</evidence>
<dbReference type="AlphaFoldDB" id="A0A8C2V904"/>
<evidence type="ECO:0000256" key="28">
    <source>
        <dbReference type="ARBA" id="ARBA00048459"/>
    </source>
</evidence>
<evidence type="ECO:0000256" key="34">
    <source>
        <dbReference type="RuleBase" id="RU361177"/>
    </source>
</evidence>
<dbReference type="Pfam" id="PF00743">
    <property type="entry name" value="FMO-like"/>
    <property type="match status" value="1"/>
</dbReference>
<evidence type="ECO:0000256" key="21">
    <source>
        <dbReference type="ARBA" id="ARBA00047426"/>
    </source>
</evidence>
<comment type="catalytic activity">
    <reaction evidence="23">
        <text>sulcatone + NADPH + O2 + H(+) = 4-methylpent-3-en-1-yl acetate + NADP(+) + H2O</text>
        <dbReference type="Rhea" id="RHEA:54864"/>
        <dbReference type="ChEBI" id="CHEBI:15377"/>
        <dbReference type="ChEBI" id="CHEBI:15378"/>
        <dbReference type="ChEBI" id="CHEBI:15379"/>
        <dbReference type="ChEBI" id="CHEBI:16310"/>
        <dbReference type="ChEBI" id="CHEBI:57783"/>
        <dbReference type="ChEBI" id="CHEBI:58349"/>
        <dbReference type="ChEBI" id="CHEBI:138373"/>
    </reaction>
    <physiologicalReaction direction="left-to-right" evidence="23">
        <dbReference type="Rhea" id="RHEA:54865"/>
    </physiologicalReaction>
</comment>
<evidence type="ECO:0000313" key="37">
    <source>
        <dbReference type="Proteomes" id="UP000694398"/>
    </source>
</evidence>
<comment type="function">
    <text evidence="18">Acts as a Baeyer-Villiger monooxygenase on a broad range of substrates. Catalyzes the insertion of an oxygen atom into a carbon-carbon bond adjacent to a carbonyl, which converts ketones to esters. Active on diverse carbonyl compounds, whereas soft nucleophiles are mostly non- or poorly reactive. In contrast with other forms of FMO it is non- or poorly active on 'classical' substrates such as drugs, pesticides, and dietary components containing soft nucleophilic heteroatoms. Able to oxidize drug molecules bearing a carbonyl group on an aliphatic chain, such as nabumetone and pentoxifylline. Also, in the absence of substrates, shows slow but yet significant NADPH oxidase activity. Acts as a positive modulator of cholesterol biosynthesis as well as glucose homeostasis, promoting metabolic aging via pleiotropic effects.</text>
</comment>
<sequence>MKAKKIAVIGAGVSGLGAIKCCLEEGLEPVCFEQRNDIGGLWRYEETPESGCASIYKSLFCNTSKEMTAFSDYPFPDHYPNYLHNSKIMEYLRMYARHFGLMKHIQFLSKVCTVRKRLDFSTSGQWDVVVETDGKQKTHVFDGIMICSGHYTAKYLPLQDFAGIQKFKGRYLHSWEYKHADDFVGKRVVVIGIGNSGADVASEIGHVAEQVFISTKRGTWIWTRVWDNGNPMDVTLFTRYNSTVQKFWPTFLINRWAENKLNARFNHANYGLQPKHRFLSHQATFGDDLANHIITGRVLIKPNVKEFTATSAIFEDGTEESIDAVVFATGYKLSFPFLEDDSAILDSQRSMFKFVFPPQLKKPTLAFIGIIQPIGATIPISEMQSRWVVRVFKGLKKLPSEHDMMADITRKRKQLAKTFVESPRDASRVQYIDYMDEIASELGVKPNLLSLLFWDAKLAKEIFYGPCTAYQYRLQGPGKWGGAREAILTQRNRILKPLRTRVFTPSGPPSSRLFWVKCICAVIFLSIPILLIIQMIHH</sequence>
<evidence type="ECO:0000256" key="4">
    <source>
        <dbReference type="ARBA" id="ARBA00009183"/>
    </source>
</evidence>
<evidence type="ECO:0000256" key="7">
    <source>
        <dbReference type="ARBA" id="ARBA00022630"/>
    </source>
</evidence>
<reference evidence="36" key="2">
    <citation type="submission" date="2025-09" db="UniProtKB">
        <authorList>
            <consortium name="Ensembl"/>
        </authorList>
    </citation>
    <scope>IDENTIFICATION</scope>
</reference>
<evidence type="ECO:0000256" key="18">
    <source>
        <dbReference type="ARBA" id="ARBA00045722"/>
    </source>
</evidence>
<keyword evidence="17 33" id="KW-0472">Membrane</keyword>
<evidence type="ECO:0000256" key="29">
    <source>
        <dbReference type="ARBA" id="ARBA00048989"/>
    </source>
</evidence>
<comment type="catalytic activity">
    <reaction evidence="26">
        <text>hypotaurine + NADPH + O2 + H(+) = taurine + NADP(+) + H2O</text>
        <dbReference type="Rhea" id="RHEA:69819"/>
        <dbReference type="ChEBI" id="CHEBI:15377"/>
        <dbReference type="ChEBI" id="CHEBI:15378"/>
        <dbReference type="ChEBI" id="CHEBI:15379"/>
        <dbReference type="ChEBI" id="CHEBI:57783"/>
        <dbReference type="ChEBI" id="CHEBI:57853"/>
        <dbReference type="ChEBI" id="CHEBI:58349"/>
        <dbReference type="ChEBI" id="CHEBI:507393"/>
        <dbReference type="EC" id="1.14.13.8"/>
    </reaction>
    <physiologicalReaction direction="left-to-right" evidence="26">
        <dbReference type="Rhea" id="RHEA:69820"/>
    </physiologicalReaction>
</comment>
<keyword evidence="13 35" id="KW-1133">Transmembrane helix</keyword>
<dbReference type="GO" id="GO:0050661">
    <property type="term" value="F:NADP binding"/>
    <property type="evidence" value="ECO:0007669"/>
    <property type="project" value="InterPro"/>
</dbReference>
<keyword evidence="12 33" id="KW-0521">NADP</keyword>
<dbReference type="InterPro" id="IPR002257">
    <property type="entry name" value="Flavin_mOase_5"/>
</dbReference>
<evidence type="ECO:0000256" key="20">
    <source>
        <dbReference type="ARBA" id="ARBA00047338"/>
    </source>
</evidence>
<reference evidence="36" key="1">
    <citation type="submission" date="2025-08" db="UniProtKB">
        <authorList>
            <consortium name="Ensembl"/>
        </authorList>
    </citation>
    <scope>IDENTIFICATION</scope>
</reference>
<dbReference type="Proteomes" id="UP000694398">
    <property type="component" value="Unassembled WGS sequence"/>
</dbReference>
<keyword evidence="8 35" id="KW-0812">Transmembrane</keyword>
<comment type="catalytic activity">
    <reaction evidence="20">
        <text>hypotaurine + NADH + O2 + H(+) = taurine + NAD(+) + H2O</text>
        <dbReference type="Rhea" id="RHEA:74111"/>
        <dbReference type="ChEBI" id="CHEBI:15377"/>
        <dbReference type="ChEBI" id="CHEBI:15378"/>
        <dbReference type="ChEBI" id="CHEBI:15379"/>
        <dbReference type="ChEBI" id="CHEBI:57540"/>
        <dbReference type="ChEBI" id="CHEBI:57853"/>
        <dbReference type="ChEBI" id="CHEBI:57945"/>
        <dbReference type="ChEBI" id="CHEBI:507393"/>
        <dbReference type="EC" id="1.14.13.8"/>
    </reaction>
    <physiologicalReaction direction="left-to-right" evidence="20">
        <dbReference type="Rhea" id="RHEA:74112"/>
    </physiologicalReaction>
</comment>
<evidence type="ECO:0000256" key="12">
    <source>
        <dbReference type="ARBA" id="ARBA00022857"/>
    </source>
</evidence>
<evidence type="ECO:0000256" key="16">
    <source>
        <dbReference type="ARBA" id="ARBA00023098"/>
    </source>
</evidence>
<evidence type="ECO:0000256" key="25">
    <source>
        <dbReference type="ARBA" id="ARBA00047977"/>
    </source>
</evidence>
<dbReference type="OMA" id="CTGYKND"/>
<evidence type="ECO:0000256" key="35">
    <source>
        <dbReference type="SAM" id="Phobius"/>
    </source>
</evidence>
<evidence type="ECO:0000256" key="14">
    <source>
        <dbReference type="ARBA" id="ARBA00023002"/>
    </source>
</evidence>
<keyword evidence="11" id="KW-0492">Microsome</keyword>
<comment type="catalytic activity">
    <reaction evidence="29">
        <text>(2E)-geranial + NADPH + O2 + H(+) = (1E)-2,6-dimethylhepta-1,5-dien-1-yl formate + NADP(+) + H2O</text>
        <dbReference type="Rhea" id="RHEA:54860"/>
        <dbReference type="ChEBI" id="CHEBI:15377"/>
        <dbReference type="ChEBI" id="CHEBI:15378"/>
        <dbReference type="ChEBI" id="CHEBI:15379"/>
        <dbReference type="ChEBI" id="CHEBI:16980"/>
        <dbReference type="ChEBI" id="CHEBI:57783"/>
        <dbReference type="ChEBI" id="CHEBI:58349"/>
        <dbReference type="ChEBI" id="CHEBI:138375"/>
    </reaction>
    <physiologicalReaction direction="left-to-right" evidence="29">
        <dbReference type="Rhea" id="RHEA:54861"/>
    </physiologicalReaction>
</comment>
<dbReference type="InterPro" id="IPR020946">
    <property type="entry name" value="Flavin_mOase-like"/>
</dbReference>
<evidence type="ECO:0000256" key="10">
    <source>
        <dbReference type="ARBA" id="ARBA00022827"/>
    </source>
</evidence>
<comment type="catalytic activity">
    <reaction evidence="21">
        <text>hexan-3-one + NADPH + O2 + H(+) = propyl propanoate + NADP(+) + H2O</text>
        <dbReference type="Rhea" id="RHEA:54848"/>
        <dbReference type="ChEBI" id="CHEBI:15377"/>
        <dbReference type="ChEBI" id="CHEBI:15378"/>
        <dbReference type="ChEBI" id="CHEBI:15379"/>
        <dbReference type="ChEBI" id="CHEBI:57783"/>
        <dbReference type="ChEBI" id="CHEBI:58349"/>
        <dbReference type="ChEBI" id="CHEBI:89828"/>
        <dbReference type="ChEBI" id="CHEBI:89891"/>
    </reaction>
    <physiologicalReaction direction="left-to-right" evidence="21">
        <dbReference type="Rhea" id="RHEA:54849"/>
    </physiologicalReaction>
</comment>
<evidence type="ECO:0000256" key="26">
    <source>
        <dbReference type="ARBA" id="ARBA00048041"/>
    </source>
</evidence>
<evidence type="ECO:0000256" key="22">
    <source>
        <dbReference type="ARBA" id="ARBA00047574"/>
    </source>
</evidence>
<evidence type="ECO:0000313" key="36">
    <source>
        <dbReference type="Ensembl" id="ENSCLAP00000011975.1"/>
    </source>
</evidence>
<dbReference type="InterPro" id="IPR000960">
    <property type="entry name" value="Flavin_mOase"/>
</dbReference>